<evidence type="ECO:0000313" key="3">
    <source>
        <dbReference type="Proteomes" id="UP000698242"/>
    </source>
</evidence>
<evidence type="ECO:0000256" key="1">
    <source>
        <dbReference type="SAM" id="Phobius"/>
    </source>
</evidence>
<name>A0A921NNC6_9RHOB</name>
<sequence>MKLNEFRAVLRRSKLPVPMLESLLICAGVVALLIWG</sequence>
<comment type="caution">
    <text evidence="2">The sequence shown here is derived from an EMBL/GenBank/DDBJ whole genome shotgun (WGS) entry which is preliminary data.</text>
</comment>
<keyword evidence="1" id="KW-1133">Transmembrane helix</keyword>
<feature type="transmembrane region" description="Helical" evidence="1">
    <location>
        <begin position="15"/>
        <end position="35"/>
    </location>
</feature>
<proteinExistence type="predicted"/>
<evidence type="ECO:0000313" key="2">
    <source>
        <dbReference type="EMBL" id="KAF0674811.1"/>
    </source>
</evidence>
<protein>
    <submittedName>
        <fullName evidence="2">Uncharacterized protein</fullName>
    </submittedName>
</protein>
<keyword evidence="1" id="KW-0812">Transmembrane</keyword>
<dbReference type="AlphaFoldDB" id="A0A921NNC6"/>
<organism evidence="2 3">
    <name type="scientific">Profundibacterium mesophilum KAUST100406-0324</name>
    <dbReference type="NCBI Taxonomy" id="1037889"/>
    <lineage>
        <taxon>Bacteria</taxon>
        <taxon>Pseudomonadati</taxon>
        <taxon>Pseudomonadota</taxon>
        <taxon>Alphaproteobacteria</taxon>
        <taxon>Rhodobacterales</taxon>
        <taxon>Roseobacteraceae</taxon>
        <taxon>Profundibacterium</taxon>
    </lineage>
</organism>
<keyword evidence="3" id="KW-1185">Reference proteome</keyword>
<keyword evidence="1" id="KW-0472">Membrane</keyword>
<accession>A0A921NNC6</accession>
<dbReference type="EMBL" id="APKE01000035">
    <property type="protein sequence ID" value="KAF0674811.1"/>
    <property type="molecule type" value="Genomic_DNA"/>
</dbReference>
<dbReference type="Proteomes" id="UP000698242">
    <property type="component" value="Unassembled WGS sequence"/>
</dbReference>
<reference evidence="2" key="1">
    <citation type="submission" date="2013-03" db="EMBL/GenBank/DDBJ databases">
        <title>Genome Sequence of the Profundibacterium mesophilum strain KAUST100406-0324T from Red Sea, a novel genus in the family Rhodobacteraceae.</title>
        <authorList>
            <person name="Essack M."/>
            <person name="Alam I."/>
            <person name="Lafi F."/>
            <person name="Alawi W."/>
            <person name="Kamanu F."/>
            <person name="Al-Suwailem A."/>
            <person name="Lee O.O."/>
            <person name="Xu Y."/>
            <person name="Bajic V."/>
            <person name="Qian P.-Y."/>
            <person name="Archer J."/>
        </authorList>
    </citation>
    <scope>NUCLEOTIDE SEQUENCE</scope>
    <source>
        <strain evidence="2">KAUST100406-0324</strain>
    </source>
</reference>
<gene>
    <name evidence="2" type="ORF">PMES_02887</name>
</gene>